<organism evidence="5">
    <name type="scientific">Wolbachia endosymbiont of Oeneis ivallda</name>
    <dbReference type="NCBI Taxonomy" id="3171168"/>
    <lineage>
        <taxon>Bacteria</taxon>
        <taxon>Pseudomonadati</taxon>
        <taxon>Pseudomonadota</taxon>
        <taxon>Alphaproteobacteria</taxon>
        <taxon>Rickettsiales</taxon>
        <taxon>Anaplasmataceae</taxon>
        <taxon>Wolbachieae</taxon>
        <taxon>Wolbachia</taxon>
    </lineage>
</organism>
<keyword evidence="1" id="KW-0677">Repeat</keyword>
<feature type="transmembrane region" description="Helical" evidence="4">
    <location>
        <begin position="288"/>
        <end position="310"/>
    </location>
</feature>
<dbReference type="EMBL" id="CP158587">
    <property type="protein sequence ID" value="XCA34994.1"/>
    <property type="molecule type" value="Genomic_DNA"/>
</dbReference>
<sequence length="338" mass="36181">MTGEYESLEKVLRTIEAEKDLNLNNIIEKIQEELKEQDQGLYKEWEKGAFDVNHGFSLNISGIEYSKFPLLIIAARNGYTKTVGVLLGVGADINEKDSFSCTALCHAALCGRKEIVEFLISKEADVNVKGSFGCTVLHNAALYGCKEIVEFLTSKGADVNAKDVLNRTALHHAALYGRKEVVEFLISKGADVNAKDKSGRTALHDATRKEIVEVLLIEKANVNAVDRYGKTPLDYAKNQDVVKALLDAAFVQASKKAMIAGGVNTLLGTAIAVALFTTGIITAELIPIVIAVVAVTAAALVVGCATYELLKPSTKVGEAEEPSAALINGQQGVTSIPS</sequence>
<feature type="repeat" description="ANK" evidence="3">
    <location>
        <begin position="132"/>
        <end position="164"/>
    </location>
</feature>
<evidence type="ECO:0000313" key="5">
    <source>
        <dbReference type="EMBL" id="XCA34994.1"/>
    </source>
</evidence>
<keyword evidence="4" id="KW-1133">Transmembrane helix</keyword>
<evidence type="ECO:0000256" key="4">
    <source>
        <dbReference type="SAM" id="Phobius"/>
    </source>
</evidence>
<protein>
    <submittedName>
        <fullName evidence="5">Ankyrin repeat domain-containing protein</fullName>
    </submittedName>
</protein>
<dbReference type="AlphaFoldDB" id="A0AAU7YM53"/>
<dbReference type="PANTHER" id="PTHR24193:SF121">
    <property type="entry name" value="ADA2A-CONTAINING COMPLEX COMPONENT 3, ISOFORM D"/>
    <property type="match status" value="1"/>
</dbReference>
<dbReference type="SUPFAM" id="SSF48403">
    <property type="entry name" value="Ankyrin repeat"/>
    <property type="match status" value="1"/>
</dbReference>
<name>A0AAU7YM53_9RICK</name>
<keyword evidence="4" id="KW-0812">Transmembrane</keyword>
<accession>A0AAU7YM53</accession>
<dbReference type="SMART" id="SM00248">
    <property type="entry name" value="ANK"/>
    <property type="match status" value="6"/>
</dbReference>
<dbReference type="GO" id="GO:0000976">
    <property type="term" value="F:transcription cis-regulatory region binding"/>
    <property type="evidence" value="ECO:0007669"/>
    <property type="project" value="TreeGrafter"/>
</dbReference>
<evidence type="ECO:0000256" key="3">
    <source>
        <dbReference type="PROSITE-ProRule" id="PRU00023"/>
    </source>
</evidence>
<evidence type="ECO:0000256" key="2">
    <source>
        <dbReference type="ARBA" id="ARBA00023043"/>
    </source>
</evidence>
<dbReference type="InterPro" id="IPR002110">
    <property type="entry name" value="Ankyrin_rpt"/>
</dbReference>
<keyword evidence="2 3" id="KW-0040">ANK repeat</keyword>
<dbReference type="Gene3D" id="1.25.40.20">
    <property type="entry name" value="Ankyrin repeat-containing domain"/>
    <property type="match status" value="3"/>
</dbReference>
<feature type="transmembrane region" description="Helical" evidence="4">
    <location>
        <begin position="263"/>
        <end position="282"/>
    </location>
</feature>
<gene>
    <name evidence="5" type="ORF">ABS861_06585</name>
</gene>
<dbReference type="Pfam" id="PF12796">
    <property type="entry name" value="Ank_2"/>
    <property type="match status" value="2"/>
</dbReference>
<reference evidence="5" key="1">
    <citation type="submission" date="2024-06" db="EMBL/GenBank/DDBJ databases">
        <title>Genome assembly of the Oeneis chryxus ivallda.</title>
        <authorList>
            <person name="MacDonald Z."/>
            <person name="Shaffer H.B."/>
            <person name="Gillespie T."/>
            <person name="Marimuthu M.P.A."/>
            <person name="Nguyen O."/>
            <person name="Fairbairn C.W."/>
            <person name="Seligmann W.E."/>
            <person name="Escalona M."/>
            <person name="Miller C."/>
            <person name="Toffelmier E."/>
        </authorList>
    </citation>
    <scope>NUCLEOTIDE SEQUENCE</scope>
    <source>
        <strain evidence="5">CCGP_102_HBS-TG_Oc004</strain>
    </source>
</reference>
<dbReference type="PRINTS" id="PR01415">
    <property type="entry name" value="ANKYRIN"/>
</dbReference>
<feature type="repeat" description="ANK" evidence="3">
    <location>
        <begin position="71"/>
        <end position="98"/>
    </location>
</feature>
<dbReference type="PROSITE" id="PS50297">
    <property type="entry name" value="ANK_REP_REGION"/>
    <property type="match status" value="2"/>
</dbReference>
<evidence type="ECO:0000256" key="1">
    <source>
        <dbReference type="ARBA" id="ARBA00022737"/>
    </source>
</evidence>
<dbReference type="PROSITE" id="PS50088">
    <property type="entry name" value="ANK_REPEAT"/>
    <property type="match status" value="4"/>
</dbReference>
<keyword evidence="4" id="KW-0472">Membrane</keyword>
<proteinExistence type="predicted"/>
<feature type="repeat" description="ANK" evidence="3">
    <location>
        <begin position="99"/>
        <end position="131"/>
    </location>
</feature>
<dbReference type="PANTHER" id="PTHR24193">
    <property type="entry name" value="ANKYRIN REPEAT PROTEIN"/>
    <property type="match status" value="1"/>
</dbReference>
<dbReference type="GO" id="GO:0045944">
    <property type="term" value="P:positive regulation of transcription by RNA polymerase II"/>
    <property type="evidence" value="ECO:0007669"/>
    <property type="project" value="TreeGrafter"/>
</dbReference>
<feature type="repeat" description="ANK" evidence="3">
    <location>
        <begin position="165"/>
        <end position="197"/>
    </location>
</feature>
<dbReference type="InterPro" id="IPR050663">
    <property type="entry name" value="Ankyrin-SOCS_Box"/>
</dbReference>
<dbReference type="InterPro" id="IPR036770">
    <property type="entry name" value="Ankyrin_rpt-contain_sf"/>
</dbReference>